<sequence>MTRSPLRSRPAGPPAAASGGSGGIGRRSSAAAEAVSDDLRRRDSPLLTRRRRVAGLALGAIASFVPVAAYQAGLLRHLPDPPLPFLDSDRVDASGEAYRLGLVPDSALGIASYAATLALATAGRDGRPPWLALATAAKVAADAAGALLLTAEQVTRHRRVCTYCTAASALTLAMVPQVLPEARAAWRALRG</sequence>
<evidence type="ECO:0000256" key="4">
    <source>
        <dbReference type="ARBA" id="ARBA00022719"/>
    </source>
</evidence>
<feature type="domain" description="Vitamin K epoxide reductase" evidence="12">
    <location>
        <begin position="57"/>
        <end position="176"/>
    </location>
</feature>
<evidence type="ECO:0000256" key="7">
    <source>
        <dbReference type="ARBA" id="ARBA00023136"/>
    </source>
</evidence>
<keyword evidence="9" id="KW-0676">Redox-active center</keyword>
<evidence type="ECO:0000313" key="14">
    <source>
        <dbReference type="Proteomes" id="UP000184471"/>
    </source>
</evidence>
<evidence type="ECO:0000256" key="6">
    <source>
        <dbReference type="ARBA" id="ARBA00023002"/>
    </source>
</evidence>
<dbReference type="GO" id="GO:0016020">
    <property type="term" value="C:membrane"/>
    <property type="evidence" value="ECO:0007669"/>
    <property type="project" value="UniProtKB-SubCell"/>
</dbReference>
<name>A0A1M5IJF6_9ACTN</name>
<keyword evidence="8" id="KW-1015">Disulfide bond</keyword>
<accession>A0A1M5IJF6</accession>
<feature type="compositionally biased region" description="Low complexity" evidence="10">
    <location>
        <begin position="1"/>
        <end position="18"/>
    </location>
</feature>
<evidence type="ECO:0000256" key="1">
    <source>
        <dbReference type="ARBA" id="ARBA00004141"/>
    </source>
</evidence>
<evidence type="ECO:0000313" key="13">
    <source>
        <dbReference type="EMBL" id="SHG28494.1"/>
    </source>
</evidence>
<comment type="similarity">
    <text evidence="2">Belongs to the VKOR family.</text>
</comment>
<dbReference type="InterPro" id="IPR038354">
    <property type="entry name" value="VKOR_sf"/>
</dbReference>
<keyword evidence="5 11" id="KW-1133">Transmembrane helix</keyword>
<dbReference type="Pfam" id="PF07884">
    <property type="entry name" value="VKOR"/>
    <property type="match status" value="1"/>
</dbReference>
<evidence type="ECO:0000256" key="9">
    <source>
        <dbReference type="ARBA" id="ARBA00023284"/>
    </source>
</evidence>
<keyword evidence="3 11" id="KW-0812">Transmembrane</keyword>
<keyword evidence="6" id="KW-0560">Oxidoreductase</keyword>
<protein>
    <submittedName>
        <fullName evidence="13">Uncharacterized membrane protein</fullName>
    </submittedName>
</protein>
<dbReference type="InterPro" id="IPR012932">
    <property type="entry name" value="VKOR"/>
</dbReference>
<dbReference type="AlphaFoldDB" id="A0A1M5IJF6"/>
<evidence type="ECO:0000256" key="10">
    <source>
        <dbReference type="SAM" id="MobiDB-lite"/>
    </source>
</evidence>
<evidence type="ECO:0000256" key="2">
    <source>
        <dbReference type="ARBA" id="ARBA00006214"/>
    </source>
</evidence>
<evidence type="ECO:0000259" key="12">
    <source>
        <dbReference type="Pfam" id="PF07884"/>
    </source>
</evidence>
<organism evidence="13 14">
    <name type="scientific">Geodermatophilus nigrescens</name>
    <dbReference type="NCBI Taxonomy" id="1070870"/>
    <lineage>
        <taxon>Bacteria</taxon>
        <taxon>Bacillati</taxon>
        <taxon>Actinomycetota</taxon>
        <taxon>Actinomycetes</taxon>
        <taxon>Geodermatophilales</taxon>
        <taxon>Geodermatophilaceae</taxon>
        <taxon>Geodermatophilus</taxon>
    </lineage>
</organism>
<keyword evidence="7 11" id="KW-0472">Membrane</keyword>
<dbReference type="STRING" id="1070870.SAMN05444351_2102"/>
<dbReference type="GO" id="GO:0016491">
    <property type="term" value="F:oxidoreductase activity"/>
    <property type="evidence" value="ECO:0007669"/>
    <property type="project" value="UniProtKB-KW"/>
</dbReference>
<feature type="region of interest" description="Disordered" evidence="10">
    <location>
        <begin position="1"/>
        <end position="38"/>
    </location>
</feature>
<dbReference type="Gene3D" id="1.20.1440.130">
    <property type="entry name" value="VKOR domain"/>
    <property type="match status" value="1"/>
</dbReference>
<evidence type="ECO:0000256" key="3">
    <source>
        <dbReference type="ARBA" id="ARBA00022692"/>
    </source>
</evidence>
<dbReference type="Proteomes" id="UP000184471">
    <property type="component" value="Unassembled WGS sequence"/>
</dbReference>
<gene>
    <name evidence="13" type="ORF">SAMN05444351_2102</name>
</gene>
<dbReference type="EMBL" id="FQVX01000002">
    <property type="protein sequence ID" value="SHG28494.1"/>
    <property type="molecule type" value="Genomic_DNA"/>
</dbReference>
<dbReference type="RefSeq" id="WP_217651202.1">
    <property type="nucleotide sequence ID" value="NZ_FQVX01000002.1"/>
</dbReference>
<proteinExistence type="inferred from homology"/>
<evidence type="ECO:0000256" key="8">
    <source>
        <dbReference type="ARBA" id="ARBA00023157"/>
    </source>
</evidence>
<reference evidence="13 14" key="1">
    <citation type="submission" date="2016-11" db="EMBL/GenBank/DDBJ databases">
        <authorList>
            <person name="Jaros S."/>
            <person name="Januszkiewicz K."/>
            <person name="Wedrychowicz H."/>
        </authorList>
    </citation>
    <scope>NUCLEOTIDE SEQUENCE [LARGE SCALE GENOMIC DNA]</scope>
    <source>
        <strain evidence="13 14">DSM 45408</strain>
    </source>
</reference>
<evidence type="ECO:0000256" key="5">
    <source>
        <dbReference type="ARBA" id="ARBA00022989"/>
    </source>
</evidence>
<dbReference type="GO" id="GO:0048038">
    <property type="term" value="F:quinone binding"/>
    <property type="evidence" value="ECO:0007669"/>
    <property type="project" value="UniProtKB-KW"/>
</dbReference>
<keyword evidence="14" id="KW-1185">Reference proteome</keyword>
<keyword evidence="4" id="KW-0874">Quinone</keyword>
<feature type="transmembrane region" description="Helical" evidence="11">
    <location>
        <begin position="53"/>
        <end position="73"/>
    </location>
</feature>
<evidence type="ECO:0000256" key="11">
    <source>
        <dbReference type="SAM" id="Phobius"/>
    </source>
</evidence>
<comment type="subcellular location">
    <subcellularLocation>
        <location evidence="1">Membrane</location>
        <topology evidence="1">Multi-pass membrane protein</topology>
    </subcellularLocation>
</comment>